<gene>
    <name evidence="1" type="ORF">METZ01_LOCUS494916</name>
</gene>
<evidence type="ECO:0000313" key="1">
    <source>
        <dbReference type="EMBL" id="SVE42062.1"/>
    </source>
</evidence>
<name>A0A383DC42_9ZZZZ</name>
<dbReference type="Gene3D" id="1.25.40.10">
    <property type="entry name" value="Tetratricopeptide repeat domain"/>
    <property type="match status" value="1"/>
</dbReference>
<accession>A0A383DC42</accession>
<sequence>MASLGCSDNAGNAAGEASINREDLDRASLKIVAGQPAEAATILEKLNRDFPKNTEVLELLGWARSETGDYLEAAFWYEQAADRHPNGASFLKRAGECYELAGEDTSASLSYSAYVALEPNDGHVWHKLYQLRAQAARAPGLSTAARKQLETDALNA</sequence>
<dbReference type="AlphaFoldDB" id="A0A383DC42"/>
<dbReference type="Pfam" id="PF13432">
    <property type="entry name" value="TPR_16"/>
    <property type="match status" value="1"/>
</dbReference>
<dbReference type="SUPFAM" id="SSF48452">
    <property type="entry name" value="TPR-like"/>
    <property type="match status" value="1"/>
</dbReference>
<protein>
    <submittedName>
        <fullName evidence="1">Uncharacterized protein</fullName>
    </submittedName>
</protein>
<organism evidence="1">
    <name type="scientific">marine metagenome</name>
    <dbReference type="NCBI Taxonomy" id="408172"/>
    <lineage>
        <taxon>unclassified sequences</taxon>
        <taxon>metagenomes</taxon>
        <taxon>ecological metagenomes</taxon>
    </lineage>
</organism>
<reference evidence="1" key="1">
    <citation type="submission" date="2018-05" db="EMBL/GenBank/DDBJ databases">
        <authorList>
            <person name="Lanie J.A."/>
            <person name="Ng W.-L."/>
            <person name="Kazmierczak K.M."/>
            <person name="Andrzejewski T.M."/>
            <person name="Davidsen T.M."/>
            <person name="Wayne K.J."/>
            <person name="Tettelin H."/>
            <person name="Glass J.I."/>
            <person name="Rusch D."/>
            <person name="Podicherti R."/>
            <person name="Tsui H.-C.T."/>
            <person name="Winkler M.E."/>
        </authorList>
    </citation>
    <scope>NUCLEOTIDE SEQUENCE</scope>
</reference>
<dbReference type="EMBL" id="UINC01216076">
    <property type="protein sequence ID" value="SVE42062.1"/>
    <property type="molecule type" value="Genomic_DNA"/>
</dbReference>
<dbReference type="InterPro" id="IPR011990">
    <property type="entry name" value="TPR-like_helical_dom_sf"/>
</dbReference>
<feature type="non-terminal residue" evidence="1">
    <location>
        <position position="156"/>
    </location>
</feature>
<proteinExistence type="predicted"/>